<dbReference type="PANTHER" id="PTHR32089:SF112">
    <property type="entry name" value="LYSOZYME-LIKE PROTEIN-RELATED"/>
    <property type="match status" value="1"/>
</dbReference>
<accession>A0A1I4FL47</accession>
<evidence type="ECO:0000256" key="4">
    <source>
        <dbReference type="SAM" id="Phobius"/>
    </source>
</evidence>
<dbReference type="InterPro" id="IPR032255">
    <property type="entry name" value="HBM"/>
</dbReference>
<comment type="similarity">
    <text evidence="2">Belongs to the methyl-accepting chemotaxis (MCP) protein family.</text>
</comment>
<dbReference type="Gene3D" id="1.10.287.950">
    <property type="entry name" value="Methyl-accepting chemotaxis protein"/>
    <property type="match status" value="1"/>
</dbReference>
<reference evidence="8" key="1">
    <citation type="submission" date="2016-10" db="EMBL/GenBank/DDBJ databases">
        <authorList>
            <person name="Varghese N."/>
            <person name="Submissions S."/>
        </authorList>
    </citation>
    <scope>NUCLEOTIDE SEQUENCE [LARGE SCALE GENOMIC DNA]</scope>
    <source>
        <strain evidence="8">CGMCC 1.6474</strain>
    </source>
</reference>
<keyword evidence="1 3" id="KW-0807">Transducer</keyword>
<evidence type="ECO:0000256" key="1">
    <source>
        <dbReference type="ARBA" id="ARBA00023224"/>
    </source>
</evidence>
<dbReference type="CDD" id="cd06225">
    <property type="entry name" value="HAMP"/>
    <property type="match status" value="1"/>
</dbReference>
<dbReference type="PANTHER" id="PTHR32089">
    <property type="entry name" value="METHYL-ACCEPTING CHEMOTAXIS PROTEIN MCPB"/>
    <property type="match status" value="1"/>
</dbReference>
<dbReference type="Proteomes" id="UP000198804">
    <property type="component" value="Unassembled WGS sequence"/>
</dbReference>
<dbReference type="SMART" id="SM00283">
    <property type="entry name" value="MA"/>
    <property type="match status" value="1"/>
</dbReference>
<dbReference type="AlphaFoldDB" id="A0A1I4FL47"/>
<keyword evidence="4" id="KW-0472">Membrane</keyword>
<evidence type="ECO:0000256" key="2">
    <source>
        <dbReference type="ARBA" id="ARBA00029447"/>
    </source>
</evidence>
<dbReference type="RefSeq" id="WP_091946701.1">
    <property type="nucleotide sequence ID" value="NZ_FOSV01000010.1"/>
</dbReference>
<dbReference type="PROSITE" id="PS50111">
    <property type="entry name" value="CHEMOTAXIS_TRANSDUC_2"/>
    <property type="match status" value="1"/>
</dbReference>
<evidence type="ECO:0000313" key="7">
    <source>
        <dbReference type="EMBL" id="SFL17191.1"/>
    </source>
</evidence>
<dbReference type="SUPFAM" id="SSF58104">
    <property type="entry name" value="Methyl-accepting chemotaxis protein (MCP) signaling domain"/>
    <property type="match status" value="1"/>
</dbReference>
<evidence type="ECO:0000259" key="5">
    <source>
        <dbReference type="PROSITE" id="PS50111"/>
    </source>
</evidence>
<dbReference type="GO" id="GO:0016020">
    <property type="term" value="C:membrane"/>
    <property type="evidence" value="ECO:0007669"/>
    <property type="project" value="InterPro"/>
</dbReference>
<dbReference type="Gene3D" id="6.10.340.10">
    <property type="match status" value="1"/>
</dbReference>
<evidence type="ECO:0000256" key="3">
    <source>
        <dbReference type="PROSITE-ProRule" id="PRU00284"/>
    </source>
</evidence>
<dbReference type="SMART" id="SM01358">
    <property type="entry name" value="HBM"/>
    <property type="match status" value="1"/>
</dbReference>
<gene>
    <name evidence="7" type="ORF">SAMN04488125_11036</name>
</gene>
<feature type="domain" description="HAMP" evidence="6">
    <location>
        <begin position="316"/>
        <end position="369"/>
    </location>
</feature>
<dbReference type="InterPro" id="IPR003660">
    <property type="entry name" value="HAMP_dom"/>
</dbReference>
<dbReference type="STRING" id="414703.SAMN04488125_11036"/>
<dbReference type="InterPro" id="IPR004089">
    <property type="entry name" value="MCPsignal_dom"/>
</dbReference>
<feature type="transmembrane region" description="Helical" evidence="4">
    <location>
        <begin position="297"/>
        <end position="319"/>
    </location>
</feature>
<evidence type="ECO:0000259" key="6">
    <source>
        <dbReference type="PROSITE" id="PS50885"/>
    </source>
</evidence>
<protein>
    <submittedName>
        <fullName evidence="7">Methyl-accepting chemotaxis protein</fullName>
    </submittedName>
</protein>
<feature type="domain" description="Methyl-accepting transducer" evidence="5">
    <location>
        <begin position="409"/>
        <end position="645"/>
    </location>
</feature>
<keyword evidence="4" id="KW-0812">Transmembrane</keyword>
<keyword evidence="4" id="KW-1133">Transmembrane helix</keyword>
<keyword evidence="8" id="KW-1185">Reference proteome</keyword>
<evidence type="ECO:0000313" key="8">
    <source>
        <dbReference type="Proteomes" id="UP000198804"/>
    </source>
</evidence>
<feature type="transmembrane region" description="Helical" evidence="4">
    <location>
        <begin position="9"/>
        <end position="31"/>
    </location>
</feature>
<dbReference type="EMBL" id="FOSV01000010">
    <property type="protein sequence ID" value="SFL17191.1"/>
    <property type="molecule type" value="Genomic_DNA"/>
</dbReference>
<dbReference type="Pfam" id="PF00672">
    <property type="entry name" value="HAMP"/>
    <property type="match status" value="1"/>
</dbReference>
<name>A0A1I4FL47_9HYPH</name>
<proteinExistence type="inferred from homology"/>
<dbReference type="OrthoDB" id="8332525at2"/>
<dbReference type="SMART" id="SM00304">
    <property type="entry name" value="HAMP"/>
    <property type="match status" value="1"/>
</dbReference>
<organism evidence="7 8">
    <name type="scientific">Methylorubrum salsuginis</name>
    <dbReference type="NCBI Taxonomy" id="414703"/>
    <lineage>
        <taxon>Bacteria</taxon>
        <taxon>Pseudomonadati</taxon>
        <taxon>Pseudomonadota</taxon>
        <taxon>Alphaproteobacteria</taxon>
        <taxon>Hyphomicrobiales</taxon>
        <taxon>Methylobacteriaceae</taxon>
        <taxon>Methylorubrum</taxon>
    </lineage>
</organism>
<dbReference type="Pfam" id="PF00015">
    <property type="entry name" value="MCPsignal"/>
    <property type="match status" value="1"/>
</dbReference>
<dbReference type="GO" id="GO:0007165">
    <property type="term" value="P:signal transduction"/>
    <property type="evidence" value="ECO:0007669"/>
    <property type="project" value="UniProtKB-KW"/>
</dbReference>
<sequence>MTLGLRHRLYAGFGSLMLMGAVLGGFSYHGLGRVVDQYEARGRIEENTRKLFTVNGLADRFIGEALDFRADPKPETLQAMEKTRAGLVTLSREAAANTNNEERRKLYGQITGLAEEMKGDLDRLGRSGITIAETRARLFSGGDELTKLTSDLVREVRLDGSQSQLSQVQSAEAAVLLVRVANWRFLATLDPKGPKTFADNVVKAQAAMKVLRSSDTDGQFTATQKAAEGALAAYDSAFRAAAAAIEEGRVAFADGVKPKADRIKAVGLQARGIAEAQMAAIFAETQASVDTAETVQLGLIALVLALGAGLAVLVARSIVRPLSGMTAAMNRLAAGETQIAVPGRGGADEIGEMARAVEVFRQNALARIELEALQVDEQSARQRRADRVDALVQGFQRSISGSLDIVTAAATELDATARSMTSVADATRHQADASSGAAGETAGNVQMVAAAAEEMVASLQEIERQVLRSSAVAEGARHEAQATDAAMTQLDAAASRIGDAVTLISGIAAQTNLLALNATIEAARAGDAGRGFAVVASEVKELAGQTARATDEISGQIAAIQSATGKAAAAMRQIGGTIASINEIAGVISATVAEQTTATHEISRSAADAARGTQDLSANIGRVRTSSAQTGDAASQVLSAAADLSMQSLSVKREVDGFLEAIRAA</sequence>
<dbReference type="PROSITE" id="PS50885">
    <property type="entry name" value="HAMP"/>
    <property type="match status" value="1"/>
</dbReference>